<evidence type="ECO:0000313" key="1">
    <source>
        <dbReference type="EMBL" id="MBC8755931.1"/>
    </source>
</evidence>
<evidence type="ECO:0000313" key="2">
    <source>
        <dbReference type="Proteomes" id="UP000619238"/>
    </source>
</evidence>
<proteinExistence type="predicted"/>
<keyword evidence="2" id="KW-1185">Reference proteome</keyword>
<name>A0ABR7QC39_9FLAO</name>
<accession>A0ABR7QC39</accession>
<gene>
    <name evidence="1" type="ORF">H2O64_14730</name>
</gene>
<comment type="caution">
    <text evidence="1">The sequence shown here is derived from an EMBL/GenBank/DDBJ whole genome shotgun (WGS) entry which is preliminary data.</text>
</comment>
<dbReference type="EMBL" id="JACGWS010000009">
    <property type="protein sequence ID" value="MBC8755931.1"/>
    <property type="molecule type" value="Genomic_DNA"/>
</dbReference>
<protein>
    <submittedName>
        <fullName evidence="1">Uncharacterized protein</fullName>
    </submittedName>
</protein>
<organism evidence="1 2">
    <name type="scientific">Kordia aestuariivivens</name>
    <dbReference type="NCBI Taxonomy" id="2759037"/>
    <lineage>
        <taxon>Bacteria</taxon>
        <taxon>Pseudomonadati</taxon>
        <taxon>Bacteroidota</taxon>
        <taxon>Flavobacteriia</taxon>
        <taxon>Flavobacteriales</taxon>
        <taxon>Flavobacteriaceae</taxon>
        <taxon>Kordia</taxon>
    </lineage>
</organism>
<dbReference type="RefSeq" id="WP_187562974.1">
    <property type="nucleotide sequence ID" value="NZ_JACGWS010000009.1"/>
</dbReference>
<dbReference type="Proteomes" id="UP000619238">
    <property type="component" value="Unassembled WGS sequence"/>
</dbReference>
<sequence>MLKNILKLQGVQELSKQKQKAVSGGRTEIDGVCCFNSADYYMESVPNYADPAYEGYLTHSQRHDIWLQAYDGCMAGMVNACLPAQ</sequence>
<reference evidence="1 2" key="1">
    <citation type="submission" date="2020-07" db="EMBL/GenBank/DDBJ databases">
        <title>Description of Kordia aestuariivivens sp. nov., isolated from a tidal flat.</title>
        <authorList>
            <person name="Park S."/>
            <person name="Yoon J.-H."/>
        </authorList>
    </citation>
    <scope>NUCLEOTIDE SEQUENCE [LARGE SCALE GENOMIC DNA]</scope>
    <source>
        <strain evidence="1 2">YSTF-M3</strain>
    </source>
</reference>